<sequence>MNNLQNFLKENPFIKCSLYIILGSGVVKIGYEFGYFIANFTL</sequence>
<name>A0A654C5U7_BACMY</name>
<proteinExistence type="predicted"/>
<accession>A0A654C5U7</accession>
<evidence type="ECO:0000313" key="1">
    <source>
        <dbReference type="EMBL" id="VXC88619.1"/>
    </source>
</evidence>
<gene>
    <name evidence="1" type="ORF">BACI71_90190</name>
</gene>
<reference evidence="1 2" key="1">
    <citation type="submission" date="2019-10" db="EMBL/GenBank/DDBJ databases">
        <authorList>
            <person name="Karimi E."/>
        </authorList>
    </citation>
    <scope>NUCLEOTIDE SEQUENCE [LARGE SCALE GENOMIC DNA]</scope>
    <source>
        <strain evidence="1">Bacillus sp. 71</strain>
    </source>
</reference>
<protein>
    <submittedName>
        <fullName evidence="1">Uncharacterized protein</fullName>
    </submittedName>
</protein>
<evidence type="ECO:0000313" key="2">
    <source>
        <dbReference type="Proteomes" id="UP000437562"/>
    </source>
</evidence>
<dbReference type="Proteomes" id="UP000437562">
    <property type="component" value="Unassembled WGS sequence"/>
</dbReference>
<dbReference type="EMBL" id="CABWMC010000034">
    <property type="protein sequence ID" value="VXC88619.1"/>
    <property type="molecule type" value="Genomic_DNA"/>
</dbReference>
<organism evidence="1 2">
    <name type="scientific">Bacillus mycoides</name>
    <dbReference type="NCBI Taxonomy" id="1405"/>
    <lineage>
        <taxon>Bacteria</taxon>
        <taxon>Bacillati</taxon>
        <taxon>Bacillota</taxon>
        <taxon>Bacilli</taxon>
        <taxon>Bacillales</taxon>
        <taxon>Bacillaceae</taxon>
        <taxon>Bacillus</taxon>
        <taxon>Bacillus cereus group</taxon>
    </lineage>
</organism>
<dbReference type="RefSeq" id="WP_265324914.1">
    <property type="nucleotide sequence ID" value="NZ_CP036021.1"/>
</dbReference>
<dbReference type="AlphaFoldDB" id="A0A654C5U7"/>